<keyword evidence="3" id="KW-1185">Reference proteome</keyword>
<proteinExistence type="predicted"/>
<protein>
    <submittedName>
        <fullName evidence="2 4">Uncharacterized protein</fullName>
    </submittedName>
</protein>
<dbReference type="Proteomes" id="UP000275846">
    <property type="component" value="Unassembled WGS sequence"/>
</dbReference>
<name>A0A183TKV6_SCHSO</name>
<evidence type="ECO:0000313" key="4">
    <source>
        <dbReference type="WBParaSite" id="SSLN_0001775301-mRNA-1"/>
    </source>
</evidence>
<accession>A0A183TKV6</accession>
<gene>
    <name evidence="2" type="ORF">SSLN_LOCUS17104</name>
</gene>
<evidence type="ECO:0000313" key="2">
    <source>
        <dbReference type="EMBL" id="VDM03490.1"/>
    </source>
</evidence>
<organism evidence="4">
    <name type="scientific">Schistocephalus solidus</name>
    <name type="common">Tapeworm</name>
    <dbReference type="NCBI Taxonomy" id="70667"/>
    <lineage>
        <taxon>Eukaryota</taxon>
        <taxon>Metazoa</taxon>
        <taxon>Spiralia</taxon>
        <taxon>Lophotrochozoa</taxon>
        <taxon>Platyhelminthes</taxon>
        <taxon>Cestoda</taxon>
        <taxon>Eucestoda</taxon>
        <taxon>Diphyllobothriidea</taxon>
        <taxon>Diphyllobothriidae</taxon>
        <taxon>Schistocephalus</taxon>
    </lineage>
</organism>
<evidence type="ECO:0000313" key="3">
    <source>
        <dbReference type="Proteomes" id="UP000275846"/>
    </source>
</evidence>
<dbReference type="WBParaSite" id="SSLN_0001775301-mRNA-1">
    <property type="protein sequence ID" value="SSLN_0001775301-mRNA-1"/>
    <property type="gene ID" value="SSLN_0001775301"/>
</dbReference>
<feature type="compositionally biased region" description="Low complexity" evidence="1">
    <location>
        <begin position="27"/>
        <end position="48"/>
    </location>
</feature>
<reference evidence="2 3" key="2">
    <citation type="submission" date="2018-11" db="EMBL/GenBank/DDBJ databases">
        <authorList>
            <consortium name="Pathogen Informatics"/>
        </authorList>
    </citation>
    <scope>NUCLEOTIDE SEQUENCE [LARGE SCALE GENOMIC DNA]</scope>
    <source>
        <strain evidence="2 3">NST_G2</strain>
    </source>
</reference>
<reference evidence="4" key="1">
    <citation type="submission" date="2016-06" db="UniProtKB">
        <authorList>
            <consortium name="WormBaseParasite"/>
        </authorList>
    </citation>
    <scope>IDENTIFICATION</scope>
</reference>
<dbReference type="AlphaFoldDB" id="A0A183TKV6"/>
<dbReference type="EMBL" id="UYSU01041977">
    <property type="protein sequence ID" value="VDM03490.1"/>
    <property type="molecule type" value="Genomic_DNA"/>
</dbReference>
<sequence>MIRVAWSNPSLEDSELKTVPGIGLVTPSSSPSSSSSSSSSNSSLSSSLQEIPTLNPTLTLELALTSTPKHGMDAKDSGPLQDFRVRDPVMPSQLQYSVEAAEMEVIQLPALVRVDGPGFRSVKECRQDDGLEHHQFCVQLNTVAILHGGLQPAIGLTGFGDPLGNLIIDYRVS</sequence>
<feature type="region of interest" description="Disordered" evidence="1">
    <location>
        <begin position="1"/>
        <end position="50"/>
    </location>
</feature>
<evidence type="ECO:0000256" key="1">
    <source>
        <dbReference type="SAM" id="MobiDB-lite"/>
    </source>
</evidence>